<feature type="signal peptide" evidence="1">
    <location>
        <begin position="1"/>
        <end position="23"/>
    </location>
</feature>
<dbReference type="Proteomes" id="UP001356170">
    <property type="component" value="Unassembled WGS sequence"/>
</dbReference>
<name>A0ABU7UWE4_9GAMM</name>
<sequence>MSKHFLTAAALGLIAFLPLDTAAALQQSAALTQVHEVEIPSLDHQRVHVEVHLPPGYSPQQRYPVLYLNDGQDAAAIHLATHLQRHFAQNGAVPRIVVAVSMLPDRMGTYGLADVPHQRSEIAPTRYGDVGRSAFDYTQWFTQTLVAFIDAHYATQAMPQGRAVLGWSLGAVAAFSSGWQRPDQFGRIGMFSPSLWLSAARDDLDQQLRTRLVQQRVANDPLPMPTPAIYLAVGSNEDSDDRDGDGINDPYDDVLDLAGGWQHMPGLAQRGVPYRVNLLVGGQHQQAAWSQMLPRFLRWLDAQDHGTH</sequence>
<dbReference type="RefSeq" id="WP_331703050.1">
    <property type="nucleotide sequence ID" value="NZ_JAZHBO010000001.1"/>
</dbReference>
<protein>
    <submittedName>
        <fullName evidence="2">Alpha/beta hydrolase-fold protein</fullName>
    </submittedName>
</protein>
<organism evidence="2 3">
    <name type="scientific">Aquilutibacter rugosus</name>
    <dbReference type="NCBI Taxonomy" id="3115820"/>
    <lineage>
        <taxon>Bacteria</taxon>
        <taxon>Pseudomonadati</taxon>
        <taxon>Pseudomonadota</taxon>
        <taxon>Gammaproteobacteria</taxon>
        <taxon>Lysobacterales</taxon>
        <taxon>Lysobacteraceae</taxon>
        <taxon>Aquilutibacter</taxon>
    </lineage>
</organism>
<gene>
    <name evidence="2" type="ORF">V3390_01415</name>
</gene>
<dbReference type="InterPro" id="IPR029058">
    <property type="entry name" value="AB_hydrolase_fold"/>
</dbReference>
<dbReference type="PANTHER" id="PTHR48098">
    <property type="entry name" value="ENTEROCHELIN ESTERASE-RELATED"/>
    <property type="match status" value="1"/>
</dbReference>
<dbReference type="Gene3D" id="3.40.50.1820">
    <property type="entry name" value="alpha/beta hydrolase"/>
    <property type="match status" value="1"/>
</dbReference>
<accession>A0ABU7UWE4</accession>
<dbReference type="SUPFAM" id="SSF53474">
    <property type="entry name" value="alpha/beta-Hydrolases"/>
    <property type="match status" value="1"/>
</dbReference>
<dbReference type="PANTHER" id="PTHR48098:SF6">
    <property type="entry name" value="FERRI-BACILLIBACTIN ESTERASE BESA"/>
    <property type="match status" value="1"/>
</dbReference>
<dbReference type="Pfam" id="PF00756">
    <property type="entry name" value="Esterase"/>
    <property type="match status" value="1"/>
</dbReference>
<reference evidence="2 3" key="1">
    <citation type="submission" date="2024-01" db="EMBL/GenBank/DDBJ databases">
        <title>Novel species of the genus Luteimonas isolated from rivers.</title>
        <authorList>
            <person name="Lu H."/>
        </authorList>
    </citation>
    <scope>NUCLEOTIDE SEQUENCE [LARGE SCALE GENOMIC DNA]</scope>
    <source>
        <strain evidence="2 3">FXH3W</strain>
    </source>
</reference>
<keyword evidence="3" id="KW-1185">Reference proteome</keyword>
<dbReference type="GO" id="GO:0016787">
    <property type="term" value="F:hydrolase activity"/>
    <property type="evidence" value="ECO:0007669"/>
    <property type="project" value="UniProtKB-KW"/>
</dbReference>
<comment type="caution">
    <text evidence="2">The sequence shown here is derived from an EMBL/GenBank/DDBJ whole genome shotgun (WGS) entry which is preliminary data.</text>
</comment>
<keyword evidence="1" id="KW-0732">Signal</keyword>
<evidence type="ECO:0000256" key="1">
    <source>
        <dbReference type="SAM" id="SignalP"/>
    </source>
</evidence>
<keyword evidence="2" id="KW-0378">Hydrolase</keyword>
<dbReference type="InterPro" id="IPR000801">
    <property type="entry name" value="Esterase-like"/>
</dbReference>
<dbReference type="InterPro" id="IPR050583">
    <property type="entry name" value="Mycobacterial_A85_antigen"/>
</dbReference>
<dbReference type="EMBL" id="JAZHBO010000001">
    <property type="protein sequence ID" value="MEF2154900.1"/>
    <property type="molecule type" value="Genomic_DNA"/>
</dbReference>
<proteinExistence type="predicted"/>
<evidence type="ECO:0000313" key="2">
    <source>
        <dbReference type="EMBL" id="MEF2154900.1"/>
    </source>
</evidence>
<evidence type="ECO:0000313" key="3">
    <source>
        <dbReference type="Proteomes" id="UP001356170"/>
    </source>
</evidence>
<feature type="chain" id="PRO_5047141991" evidence="1">
    <location>
        <begin position="24"/>
        <end position="308"/>
    </location>
</feature>